<evidence type="ECO:0000313" key="3">
    <source>
        <dbReference type="Proteomes" id="UP000823388"/>
    </source>
</evidence>
<dbReference type="EMBL" id="CM029044">
    <property type="protein sequence ID" value="KAG2608587.1"/>
    <property type="molecule type" value="Genomic_DNA"/>
</dbReference>
<protein>
    <submittedName>
        <fullName evidence="2">Uncharacterized protein</fullName>
    </submittedName>
</protein>
<organism evidence="2 3">
    <name type="scientific">Panicum virgatum</name>
    <name type="common">Blackwell switchgrass</name>
    <dbReference type="NCBI Taxonomy" id="38727"/>
    <lineage>
        <taxon>Eukaryota</taxon>
        <taxon>Viridiplantae</taxon>
        <taxon>Streptophyta</taxon>
        <taxon>Embryophyta</taxon>
        <taxon>Tracheophyta</taxon>
        <taxon>Spermatophyta</taxon>
        <taxon>Magnoliopsida</taxon>
        <taxon>Liliopsida</taxon>
        <taxon>Poales</taxon>
        <taxon>Poaceae</taxon>
        <taxon>PACMAD clade</taxon>
        <taxon>Panicoideae</taxon>
        <taxon>Panicodae</taxon>
        <taxon>Paniceae</taxon>
        <taxon>Panicinae</taxon>
        <taxon>Panicum</taxon>
        <taxon>Panicum sect. Hiantes</taxon>
    </lineage>
</organism>
<feature type="region of interest" description="Disordered" evidence="1">
    <location>
        <begin position="1"/>
        <end position="20"/>
    </location>
</feature>
<reference evidence="2" key="1">
    <citation type="submission" date="2020-05" db="EMBL/GenBank/DDBJ databases">
        <title>WGS assembly of Panicum virgatum.</title>
        <authorList>
            <person name="Lovell J.T."/>
            <person name="Jenkins J."/>
            <person name="Shu S."/>
            <person name="Juenger T.E."/>
            <person name="Schmutz J."/>
        </authorList>
    </citation>
    <scope>NUCLEOTIDE SEQUENCE</scope>
    <source>
        <strain evidence="2">AP13</strain>
    </source>
</reference>
<gene>
    <name evidence="2" type="ORF">PVAP13_4NG330133</name>
</gene>
<sequence>MPASPSPASKYGRERENGRISGTRREWWSVAELAEAEAECAAAVAERSCAMGTDRQADRDRPTYTSREQAHGHGHGCLSQQCKSFRRSSMGIGRSKFSAPVSCVSRPAVQVHCRRMLHSFFSSTPFCLLTSRHYRFVIN</sequence>
<evidence type="ECO:0000256" key="1">
    <source>
        <dbReference type="SAM" id="MobiDB-lite"/>
    </source>
</evidence>
<feature type="region of interest" description="Disordered" evidence="1">
    <location>
        <begin position="52"/>
        <end position="76"/>
    </location>
</feature>
<keyword evidence="3" id="KW-1185">Reference proteome</keyword>
<name>A0A8T0TEB9_PANVG</name>
<feature type="compositionally biased region" description="Basic and acidic residues" evidence="1">
    <location>
        <begin position="11"/>
        <end position="20"/>
    </location>
</feature>
<proteinExistence type="predicted"/>
<accession>A0A8T0TEB9</accession>
<dbReference type="AlphaFoldDB" id="A0A8T0TEB9"/>
<evidence type="ECO:0000313" key="2">
    <source>
        <dbReference type="EMBL" id="KAG2608587.1"/>
    </source>
</evidence>
<comment type="caution">
    <text evidence="2">The sequence shown here is derived from an EMBL/GenBank/DDBJ whole genome shotgun (WGS) entry which is preliminary data.</text>
</comment>
<dbReference type="Proteomes" id="UP000823388">
    <property type="component" value="Chromosome 4N"/>
</dbReference>